<gene>
    <name evidence="2" type="ORF">ACMD2_22163</name>
</gene>
<evidence type="ECO:0008006" key="4">
    <source>
        <dbReference type="Google" id="ProtNLM"/>
    </source>
</evidence>
<organism evidence="2 3">
    <name type="scientific">Ananas comosus</name>
    <name type="common">Pineapple</name>
    <name type="synonym">Ananas ananas</name>
    <dbReference type="NCBI Taxonomy" id="4615"/>
    <lineage>
        <taxon>Eukaryota</taxon>
        <taxon>Viridiplantae</taxon>
        <taxon>Streptophyta</taxon>
        <taxon>Embryophyta</taxon>
        <taxon>Tracheophyta</taxon>
        <taxon>Spermatophyta</taxon>
        <taxon>Magnoliopsida</taxon>
        <taxon>Liliopsida</taxon>
        <taxon>Poales</taxon>
        <taxon>Bromeliaceae</taxon>
        <taxon>Bromelioideae</taxon>
        <taxon>Ananas</taxon>
    </lineage>
</organism>
<dbReference type="AlphaFoldDB" id="A0A199V6Q2"/>
<evidence type="ECO:0000313" key="2">
    <source>
        <dbReference type="EMBL" id="OAY72683.1"/>
    </source>
</evidence>
<accession>A0A199V6Q2</accession>
<feature type="signal peptide" evidence="1">
    <location>
        <begin position="1"/>
        <end position="31"/>
    </location>
</feature>
<comment type="caution">
    <text evidence="2">The sequence shown here is derived from an EMBL/GenBank/DDBJ whole genome shotgun (WGS) entry which is preliminary data.</text>
</comment>
<sequence length="130" mass="13765">MFLISKPFVTCTSHFPFPLLLLLLLLRRSHSNSSPCTPPTCFEESKTQLDSTSGMLLLISPEGMSSLDMAGCNVGAGAEAAAAAAAAAEASRFSFPRAVHLENWGDSAMAVTSPITDTSTDVDNDDRNQI</sequence>
<evidence type="ECO:0000256" key="1">
    <source>
        <dbReference type="SAM" id="SignalP"/>
    </source>
</evidence>
<name>A0A199V6Q2_ANACO</name>
<dbReference type="EMBL" id="LSRQ01003008">
    <property type="protein sequence ID" value="OAY72683.1"/>
    <property type="molecule type" value="Genomic_DNA"/>
</dbReference>
<protein>
    <recommendedName>
        <fullName evidence="4">Secreted protein</fullName>
    </recommendedName>
</protein>
<keyword evidence="1" id="KW-0732">Signal</keyword>
<dbReference type="Proteomes" id="UP000092600">
    <property type="component" value="Unassembled WGS sequence"/>
</dbReference>
<feature type="chain" id="PRO_5008285698" description="Secreted protein" evidence="1">
    <location>
        <begin position="32"/>
        <end position="130"/>
    </location>
</feature>
<feature type="non-terminal residue" evidence="2">
    <location>
        <position position="130"/>
    </location>
</feature>
<reference evidence="2 3" key="1">
    <citation type="journal article" date="2016" name="DNA Res.">
        <title>The draft genome of MD-2 pineapple using hybrid error correction of long reads.</title>
        <authorList>
            <person name="Redwan R.M."/>
            <person name="Saidin A."/>
            <person name="Kumar S.V."/>
        </authorList>
    </citation>
    <scope>NUCLEOTIDE SEQUENCE [LARGE SCALE GENOMIC DNA]</scope>
    <source>
        <strain evidence="3">cv. MD2</strain>
        <tissue evidence="2">Leaf</tissue>
    </source>
</reference>
<proteinExistence type="predicted"/>
<evidence type="ECO:0000313" key="3">
    <source>
        <dbReference type="Proteomes" id="UP000092600"/>
    </source>
</evidence>